<keyword evidence="5 6" id="KW-0472">Membrane</keyword>
<evidence type="ECO:0000313" key="7">
    <source>
        <dbReference type="EMBL" id="RAJ28812.1"/>
    </source>
</evidence>
<dbReference type="EMBL" id="QLLR01000016">
    <property type="protein sequence ID" value="RAJ28812.1"/>
    <property type="molecule type" value="Genomic_DNA"/>
</dbReference>
<gene>
    <name evidence="7" type="ORF">LY11_03085</name>
</gene>
<evidence type="ECO:0000256" key="1">
    <source>
        <dbReference type="ARBA" id="ARBA00004651"/>
    </source>
</evidence>
<comment type="subcellular location">
    <subcellularLocation>
        <location evidence="1">Cell membrane</location>
        <topology evidence="1">Multi-pass membrane protein</topology>
    </subcellularLocation>
</comment>
<keyword evidence="4 6" id="KW-1133">Transmembrane helix</keyword>
<reference evidence="7 8" key="1">
    <citation type="submission" date="2018-06" db="EMBL/GenBank/DDBJ databases">
        <title>Genomic Encyclopedia of Archaeal and Bacterial Type Strains, Phase II (KMG-II): from individual species to whole genera.</title>
        <authorList>
            <person name="Goeker M."/>
        </authorList>
    </citation>
    <scope>NUCLEOTIDE SEQUENCE [LARGE SCALE GENOMIC DNA]</scope>
    <source>
        <strain evidence="7 8">DSM 14825</strain>
    </source>
</reference>
<proteinExistence type="predicted"/>
<evidence type="ECO:0000256" key="2">
    <source>
        <dbReference type="ARBA" id="ARBA00022475"/>
    </source>
</evidence>
<protein>
    <recommendedName>
        <fullName evidence="9">Major facilitator superfamily (MFS) profile domain-containing protein</fullName>
    </recommendedName>
</protein>
<dbReference type="SUPFAM" id="SSF103473">
    <property type="entry name" value="MFS general substrate transporter"/>
    <property type="match status" value="1"/>
</dbReference>
<dbReference type="InterPro" id="IPR011701">
    <property type="entry name" value="MFS"/>
</dbReference>
<accession>A0A327SK11</accession>
<evidence type="ECO:0000256" key="5">
    <source>
        <dbReference type="ARBA" id="ARBA00023136"/>
    </source>
</evidence>
<evidence type="ECO:0000256" key="6">
    <source>
        <dbReference type="SAM" id="Phobius"/>
    </source>
</evidence>
<name>A0A327SK11_9SPHI</name>
<sequence>MGIHSNPCFLTSQAYMIETAPEAPEFANSISISFGNLGISIGTAVGGFSIAAHGIHSTPWVMFAFGAAALVMMLIKRMLESPKPQNKQIFQV</sequence>
<evidence type="ECO:0000313" key="8">
    <source>
        <dbReference type="Proteomes" id="UP000249754"/>
    </source>
</evidence>
<keyword evidence="2" id="KW-1003">Cell membrane</keyword>
<dbReference type="PANTHER" id="PTHR43124">
    <property type="entry name" value="PURINE EFFLUX PUMP PBUE"/>
    <property type="match status" value="1"/>
</dbReference>
<evidence type="ECO:0000256" key="4">
    <source>
        <dbReference type="ARBA" id="ARBA00022989"/>
    </source>
</evidence>
<feature type="transmembrane region" description="Helical" evidence="6">
    <location>
        <begin position="60"/>
        <end position="79"/>
    </location>
</feature>
<feature type="transmembrane region" description="Helical" evidence="6">
    <location>
        <begin position="34"/>
        <end position="54"/>
    </location>
</feature>
<keyword evidence="3 6" id="KW-0812">Transmembrane</keyword>
<dbReference type="Proteomes" id="UP000249754">
    <property type="component" value="Unassembled WGS sequence"/>
</dbReference>
<dbReference type="InterPro" id="IPR036259">
    <property type="entry name" value="MFS_trans_sf"/>
</dbReference>
<dbReference type="Gene3D" id="1.20.1250.20">
    <property type="entry name" value="MFS general substrate transporter like domains"/>
    <property type="match status" value="1"/>
</dbReference>
<dbReference type="Pfam" id="PF07690">
    <property type="entry name" value="MFS_1"/>
    <property type="match status" value="1"/>
</dbReference>
<organism evidence="7 8">
    <name type="scientific">Pedobacter cryoconitis</name>
    <dbReference type="NCBI Taxonomy" id="188932"/>
    <lineage>
        <taxon>Bacteria</taxon>
        <taxon>Pseudomonadati</taxon>
        <taxon>Bacteroidota</taxon>
        <taxon>Sphingobacteriia</taxon>
        <taxon>Sphingobacteriales</taxon>
        <taxon>Sphingobacteriaceae</taxon>
        <taxon>Pedobacter</taxon>
    </lineage>
</organism>
<dbReference type="AlphaFoldDB" id="A0A327SK11"/>
<evidence type="ECO:0008006" key="9">
    <source>
        <dbReference type="Google" id="ProtNLM"/>
    </source>
</evidence>
<dbReference type="GO" id="GO:0022857">
    <property type="term" value="F:transmembrane transporter activity"/>
    <property type="evidence" value="ECO:0007669"/>
    <property type="project" value="InterPro"/>
</dbReference>
<comment type="caution">
    <text evidence="7">The sequence shown here is derived from an EMBL/GenBank/DDBJ whole genome shotgun (WGS) entry which is preliminary data.</text>
</comment>
<dbReference type="InterPro" id="IPR050189">
    <property type="entry name" value="MFS_Efflux_Transporters"/>
</dbReference>
<evidence type="ECO:0000256" key="3">
    <source>
        <dbReference type="ARBA" id="ARBA00022692"/>
    </source>
</evidence>
<dbReference type="GO" id="GO:0005886">
    <property type="term" value="C:plasma membrane"/>
    <property type="evidence" value="ECO:0007669"/>
    <property type="project" value="UniProtKB-SubCell"/>
</dbReference>
<dbReference type="PANTHER" id="PTHR43124:SF10">
    <property type="entry name" value="PURINE EFFLUX PUMP PBUE"/>
    <property type="match status" value="1"/>
</dbReference>